<feature type="transmembrane region" description="Helical" evidence="5">
    <location>
        <begin position="190"/>
        <end position="213"/>
    </location>
</feature>
<dbReference type="Gene3D" id="1.20.1070.10">
    <property type="entry name" value="Rhodopsin 7-helix transmembrane proteins"/>
    <property type="match status" value="1"/>
</dbReference>
<sequence length="304" mass="35953">MGNFTSTLTNIPPYWPKLEFSLFLFGEILSIPCYLFVFYHILFDKTSRTRLHNHVIILLLFYNFLGVTIDLSLTLDYARLGYVSLFFPSLCLIWQFVDNGIWYGGISLMLWASFERHILVFHANLIRTTRARLFLHYIPLTFFTLYTPLLYFYLIFIYPCNLIAVRTTIRCGRVCYRNTIPMWFNFYDSFVNYSIPILLIVLFSSSFVFRFVLQKQRLKRIITWRQCRKMTIQLGLLSSIYLLFDLPYVIIFIVQTAGYPSFASNIISPYISRLTFVPAIVLPYAILCAIPRLKQKLQNLFFCK</sequence>
<evidence type="ECO:0000256" key="5">
    <source>
        <dbReference type="SAM" id="Phobius"/>
    </source>
</evidence>
<dbReference type="PROSITE" id="PS50262">
    <property type="entry name" value="G_PROTEIN_RECEP_F1_2"/>
    <property type="match status" value="1"/>
</dbReference>
<keyword evidence="2 5" id="KW-0812">Transmembrane</keyword>
<dbReference type="InterPro" id="IPR017452">
    <property type="entry name" value="GPCR_Rhodpsn_7TM"/>
</dbReference>
<feature type="transmembrane region" description="Helical" evidence="5">
    <location>
        <begin position="20"/>
        <end position="43"/>
    </location>
</feature>
<protein>
    <submittedName>
        <fullName evidence="7">Neuromedin U receptor 2-like protein</fullName>
    </submittedName>
</protein>
<reference evidence="7" key="1">
    <citation type="journal article" date="2008" name="Science">
        <title>Massive horizontal gene transfer in bdelloid rotifers.</title>
        <authorList>
            <person name="Gladyshev E.A."/>
            <person name="Meselson M.S."/>
            <person name="Arkhipova I.R."/>
        </authorList>
    </citation>
    <scope>NUCLEOTIDE SEQUENCE</scope>
</reference>
<keyword evidence="7" id="KW-0675">Receptor</keyword>
<evidence type="ECO:0000256" key="3">
    <source>
        <dbReference type="ARBA" id="ARBA00022989"/>
    </source>
</evidence>
<keyword evidence="4 5" id="KW-0472">Membrane</keyword>
<dbReference type="AlphaFoldDB" id="B3G4A1"/>
<keyword evidence="3 5" id="KW-1133">Transmembrane helix</keyword>
<feature type="transmembrane region" description="Helical" evidence="5">
    <location>
        <begin position="133"/>
        <end position="158"/>
    </location>
</feature>
<name>B3G4A1_ADIVA</name>
<comment type="subcellular location">
    <subcellularLocation>
        <location evidence="1">Membrane</location>
    </subcellularLocation>
</comment>
<evidence type="ECO:0000256" key="2">
    <source>
        <dbReference type="ARBA" id="ARBA00022692"/>
    </source>
</evidence>
<feature type="transmembrane region" description="Helical" evidence="5">
    <location>
        <begin position="234"/>
        <end position="258"/>
    </location>
</feature>
<dbReference type="SUPFAM" id="SSF81321">
    <property type="entry name" value="Family A G protein-coupled receptor-like"/>
    <property type="match status" value="1"/>
</dbReference>
<dbReference type="GO" id="GO:0016020">
    <property type="term" value="C:membrane"/>
    <property type="evidence" value="ECO:0007669"/>
    <property type="project" value="UniProtKB-SubCell"/>
</dbReference>
<evidence type="ECO:0000256" key="1">
    <source>
        <dbReference type="ARBA" id="ARBA00004370"/>
    </source>
</evidence>
<dbReference type="EMBL" id="EU643476">
    <property type="protein sequence ID" value="ACD54649.1"/>
    <property type="molecule type" value="Genomic_DNA"/>
</dbReference>
<organism evidence="7">
    <name type="scientific">Adineta vaga</name>
    <name type="common">Rotifer</name>
    <name type="synonym">Callidina vaga</name>
    <dbReference type="NCBI Taxonomy" id="104782"/>
    <lineage>
        <taxon>Eukaryota</taxon>
        <taxon>Metazoa</taxon>
        <taxon>Spiralia</taxon>
        <taxon>Gnathifera</taxon>
        <taxon>Rotifera</taxon>
        <taxon>Eurotatoria</taxon>
        <taxon>Bdelloidea</taxon>
        <taxon>Adinetida</taxon>
        <taxon>Adinetidae</taxon>
        <taxon>Adineta</taxon>
    </lineage>
</organism>
<evidence type="ECO:0000313" key="7">
    <source>
        <dbReference type="EMBL" id="ACD54649.1"/>
    </source>
</evidence>
<feature type="transmembrane region" description="Helical" evidence="5">
    <location>
        <begin position="270"/>
        <end position="290"/>
    </location>
</feature>
<proteinExistence type="predicted"/>
<feature type="transmembrane region" description="Helical" evidence="5">
    <location>
        <begin position="55"/>
        <end position="73"/>
    </location>
</feature>
<evidence type="ECO:0000259" key="6">
    <source>
        <dbReference type="PROSITE" id="PS50262"/>
    </source>
</evidence>
<accession>B3G4A1</accession>
<feature type="domain" description="G-protein coupled receptors family 1 profile" evidence="6">
    <location>
        <begin position="33"/>
        <end position="286"/>
    </location>
</feature>
<feature type="transmembrane region" description="Helical" evidence="5">
    <location>
        <begin position="85"/>
        <end position="112"/>
    </location>
</feature>
<evidence type="ECO:0000256" key="4">
    <source>
        <dbReference type="ARBA" id="ARBA00023136"/>
    </source>
</evidence>